<name>A0ABX0TIY6_9MICC</name>
<dbReference type="RefSeq" id="WP_208381565.1">
    <property type="nucleotide sequence ID" value="NZ_BAAAVO010000009.1"/>
</dbReference>
<dbReference type="Pfam" id="PF00480">
    <property type="entry name" value="ROK"/>
    <property type="match status" value="1"/>
</dbReference>
<evidence type="ECO:0000256" key="1">
    <source>
        <dbReference type="ARBA" id="ARBA00006479"/>
    </source>
</evidence>
<proteinExistence type="inferred from homology"/>
<evidence type="ECO:0000313" key="2">
    <source>
        <dbReference type="EMBL" id="NIJ02519.1"/>
    </source>
</evidence>
<dbReference type="Gene3D" id="3.30.420.40">
    <property type="match status" value="2"/>
</dbReference>
<evidence type="ECO:0000313" key="3">
    <source>
        <dbReference type="Proteomes" id="UP000802392"/>
    </source>
</evidence>
<reference evidence="2 3" key="1">
    <citation type="submission" date="2020-03" db="EMBL/GenBank/DDBJ databases">
        <title>Genomic Encyclopedia of Type Strains, Phase III (KMG-III): the genomes of soil and plant-associated and newly described type strains.</title>
        <authorList>
            <person name="Whitman W."/>
        </authorList>
    </citation>
    <scope>NUCLEOTIDE SEQUENCE [LARGE SCALE GENOMIC DNA]</scope>
    <source>
        <strain evidence="2 3">CECT 4207</strain>
    </source>
</reference>
<organism evidence="2 3">
    <name type="scientific">Paenarthrobacter ilicis</name>
    <dbReference type="NCBI Taxonomy" id="43665"/>
    <lineage>
        <taxon>Bacteria</taxon>
        <taxon>Bacillati</taxon>
        <taxon>Actinomycetota</taxon>
        <taxon>Actinomycetes</taxon>
        <taxon>Micrococcales</taxon>
        <taxon>Micrococcaceae</taxon>
        <taxon>Paenarthrobacter</taxon>
    </lineage>
</organism>
<protein>
    <submittedName>
        <fullName evidence="2">NBD/HSP70 family sugar kinase</fullName>
    </submittedName>
</protein>
<dbReference type="Proteomes" id="UP000802392">
    <property type="component" value="Unassembled WGS sequence"/>
</dbReference>
<keyword evidence="2" id="KW-0418">Kinase</keyword>
<dbReference type="InterPro" id="IPR043129">
    <property type="entry name" value="ATPase_NBD"/>
</dbReference>
<dbReference type="PANTHER" id="PTHR18964">
    <property type="entry name" value="ROK (REPRESSOR, ORF, KINASE) FAMILY"/>
    <property type="match status" value="1"/>
</dbReference>
<accession>A0ABX0TIY6</accession>
<keyword evidence="3" id="KW-1185">Reference proteome</keyword>
<comment type="caution">
    <text evidence="2">The sequence shown here is derived from an EMBL/GenBank/DDBJ whole genome shotgun (WGS) entry which is preliminary data.</text>
</comment>
<dbReference type="PANTHER" id="PTHR18964:SF149">
    <property type="entry name" value="BIFUNCTIONAL UDP-N-ACETYLGLUCOSAMINE 2-EPIMERASE_N-ACETYLMANNOSAMINE KINASE"/>
    <property type="match status" value="1"/>
</dbReference>
<sequence>MTTSLLSSTRTIRLGADIGGTKTEVVAIDQHNTVLHALRRPTGFGRDQVLATLFGLVRELLGNETLAERPIASLGIGIPGTVDTGSGTVANAVNVGLKDLAVAPLVEAELGLPASVENDVNAAAVGVHHLLGGGSADGTSAYLNLGTGLAAGFVSNGNLVRGATGAAGEIGHLPLDAVGGDACACGQSGCLELVASGSGIARQWPDNSLLPAASLFKAATDGDPLACAIQQRLFAGVATAVRVISLTFDPAVIHVGGGLNALGQPLLNGIRQELSRNSSSSAFMSGLALGQRVRLVPPGLPIGSVGAAICGNSN</sequence>
<dbReference type="GO" id="GO:0016301">
    <property type="term" value="F:kinase activity"/>
    <property type="evidence" value="ECO:0007669"/>
    <property type="project" value="UniProtKB-KW"/>
</dbReference>
<keyword evidence="2" id="KW-0808">Transferase</keyword>
<comment type="similarity">
    <text evidence="1">Belongs to the ROK (NagC/XylR) family.</text>
</comment>
<dbReference type="InterPro" id="IPR000600">
    <property type="entry name" value="ROK"/>
</dbReference>
<dbReference type="EMBL" id="JAAOZD010000006">
    <property type="protein sequence ID" value="NIJ02519.1"/>
    <property type="molecule type" value="Genomic_DNA"/>
</dbReference>
<dbReference type="SUPFAM" id="SSF53067">
    <property type="entry name" value="Actin-like ATPase domain"/>
    <property type="match status" value="1"/>
</dbReference>
<gene>
    <name evidence="2" type="ORF">FHR86_002863</name>
</gene>